<dbReference type="EMBL" id="KV417347">
    <property type="protein sequence ID" value="KZO90247.1"/>
    <property type="molecule type" value="Genomic_DNA"/>
</dbReference>
<protein>
    <submittedName>
        <fullName evidence="2">Uncharacterized protein</fullName>
    </submittedName>
</protein>
<name>A0A167G741_CALVF</name>
<dbReference type="STRING" id="1330018.A0A167G741"/>
<gene>
    <name evidence="2" type="ORF">CALVIDRAFT_531572</name>
</gene>
<organism evidence="2 3">
    <name type="scientific">Calocera viscosa (strain TUFC12733)</name>
    <dbReference type="NCBI Taxonomy" id="1330018"/>
    <lineage>
        <taxon>Eukaryota</taxon>
        <taxon>Fungi</taxon>
        <taxon>Dikarya</taxon>
        <taxon>Basidiomycota</taxon>
        <taxon>Agaricomycotina</taxon>
        <taxon>Dacrymycetes</taxon>
        <taxon>Dacrymycetales</taxon>
        <taxon>Dacrymycetaceae</taxon>
        <taxon>Calocera</taxon>
    </lineage>
</organism>
<feature type="region of interest" description="Disordered" evidence="1">
    <location>
        <begin position="1"/>
        <end position="50"/>
    </location>
</feature>
<evidence type="ECO:0000256" key="1">
    <source>
        <dbReference type="SAM" id="MobiDB-lite"/>
    </source>
</evidence>
<keyword evidence="3" id="KW-1185">Reference proteome</keyword>
<evidence type="ECO:0000313" key="3">
    <source>
        <dbReference type="Proteomes" id="UP000076738"/>
    </source>
</evidence>
<sequence length="465" mass="50372">MSYHHTRSKTWSDPHMQARRAAGNARQLERSARGRRRAKHPDGRAGGSARLACGRLKNGKSRLERLPQGPTAAEHLSLKTENAQLQKLVRDLAARVEAADIDAQVQTALAAAREYTDAQLLAHAPPPSSEEAVPQSTTQIQLTVRSALASAQAYTDARVLRATEGLKAELTTELDKTVDVIGQNVGAQVGALLPGMLPGFVHPLLGQLLPELLPDPLAEHFPRLLTHFIPEILPQLLPSLLPHLLPHLLPEIQDHSQTALLTAKNYTDLASIGLSDALHERAEEIASRLGVVEGSVAGLLALGLGKLGERLAAVERAMSGLREVRGELQAVEKELNGELEGVQKKPRECRGEVGALEETLREELGRLEQEPLCAQVEGEVKESLKQELEEALVQGWTEHPNMAQAYADARFAEVSESVRALLEINRACVHFLAVRDPQMLRRLLHGPQAEGAALGGGEGMGDQPV</sequence>
<reference evidence="2 3" key="1">
    <citation type="journal article" date="2016" name="Mol. Biol. Evol.">
        <title>Comparative Genomics of Early-Diverging Mushroom-Forming Fungi Provides Insights into the Origins of Lignocellulose Decay Capabilities.</title>
        <authorList>
            <person name="Nagy L.G."/>
            <person name="Riley R."/>
            <person name="Tritt A."/>
            <person name="Adam C."/>
            <person name="Daum C."/>
            <person name="Floudas D."/>
            <person name="Sun H."/>
            <person name="Yadav J.S."/>
            <person name="Pangilinan J."/>
            <person name="Larsson K.H."/>
            <person name="Matsuura K."/>
            <person name="Barry K."/>
            <person name="Labutti K."/>
            <person name="Kuo R."/>
            <person name="Ohm R.A."/>
            <person name="Bhattacharya S.S."/>
            <person name="Shirouzu T."/>
            <person name="Yoshinaga Y."/>
            <person name="Martin F.M."/>
            <person name="Grigoriev I.V."/>
            <person name="Hibbett D.S."/>
        </authorList>
    </citation>
    <scope>NUCLEOTIDE SEQUENCE [LARGE SCALE GENOMIC DNA]</scope>
    <source>
        <strain evidence="2 3">TUFC12733</strain>
    </source>
</reference>
<dbReference type="Proteomes" id="UP000076738">
    <property type="component" value="Unassembled WGS sequence"/>
</dbReference>
<accession>A0A167G741</accession>
<evidence type="ECO:0000313" key="2">
    <source>
        <dbReference type="EMBL" id="KZO90247.1"/>
    </source>
</evidence>
<proteinExistence type="predicted"/>
<dbReference type="AlphaFoldDB" id="A0A167G741"/>